<comment type="caution">
    <text evidence="2">The sequence shown here is derived from an EMBL/GenBank/DDBJ whole genome shotgun (WGS) entry which is preliminary data.</text>
</comment>
<evidence type="ECO:0000256" key="1">
    <source>
        <dbReference type="SAM" id="Phobius"/>
    </source>
</evidence>
<dbReference type="Gene3D" id="2.60.120.330">
    <property type="entry name" value="B-lactam Antibiotic, Isopenicillin N Synthase, Chain"/>
    <property type="match status" value="1"/>
</dbReference>
<dbReference type="AlphaFoldDB" id="A0AAD3XNM3"/>
<protein>
    <submittedName>
        <fullName evidence="2">Uncharacterized protein</fullName>
    </submittedName>
</protein>
<dbReference type="EMBL" id="BSYO01000011">
    <property type="protein sequence ID" value="GMH11562.1"/>
    <property type="molecule type" value="Genomic_DNA"/>
</dbReference>
<dbReference type="InterPro" id="IPR027443">
    <property type="entry name" value="IPNS-like_sf"/>
</dbReference>
<reference evidence="2" key="1">
    <citation type="submission" date="2023-05" db="EMBL/GenBank/DDBJ databases">
        <title>Nepenthes gracilis genome sequencing.</title>
        <authorList>
            <person name="Fukushima K."/>
        </authorList>
    </citation>
    <scope>NUCLEOTIDE SEQUENCE</scope>
    <source>
        <strain evidence="2">SING2019-196</strain>
    </source>
</reference>
<keyword evidence="3" id="KW-1185">Reference proteome</keyword>
<dbReference type="Proteomes" id="UP001279734">
    <property type="component" value="Unassembled WGS sequence"/>
</dbReference>
<organism evidence="2 3">
    <name type="scientific">Nepenthes gracilis</name>
    <name type="common">Slender pitcher plant</name>
    <dbReference type="NCBI Taxonomy" id="150966"/>
    <lineage>
        <taxon>Eukaryota</taxon>
        <taxon>Viridiplantae</taxon>
        <taxon>Streptophyta</taxon>
        <taxon>Embryophyta</taxon>
        <taxon>Tracheophyta</taxon>
        <taxon>Spermatophyta</taxon>
        <taxon>Magnoliopsida</taxon>
        <taxon>eudicotyledons</taxon>
        <taxon>Gunneridae</taxon>
        <taxon>Pentapetalae</taxon>
        <taxon>Caryophyllales</taxon>
        <taxon>Nepenthaceae</taxon>
        <taxon>Nepenthes</taxon>
    </lineage>
</organism>
<evidence type="ECO:0000313" key="3">
    <source>
        <dbReference type="Proteomes" id="UP001279734"/>
    </source>
</evidence>
<keyword evidence="1" id="KW-1133">Transmembrane helix</keyword>
<keyword evidence="1" id="KW-0812">Transmembrane</keyword>
<feature type="transmembrane region" description="Helical" evidence="1">
    <location>
        <begin position="85"/>
        <end position="106"/>
    </location>
</feature>
<accession>A0AAD3XNM3</accession>
<gene>
    <name evidence="2" type="ORF">Nepgr_013403</name>
</gene>
<proteinExistence type="predicted"/>
<sequence length="674" mass="74358">MLIGSPAAVSLKTEAVDFCRVRAQFPRAISADVDGEENEIRILYLKVGSIGVLRTKIIDGEGAVEAAAHFGLSDNRRRVTKHTGLIFAANINIVVCSFYLVLASFFCSMAANGLPSLGRVKITGLIASEGLPSEAYKLAVSTLCQSLAQYSAAIIQFPAGDGALLRSGLESARLYFHQRPSYPAMDMIHTSEAQEWCKTSGYYADPQLWQETYDFRPGMTPTELVNEIEFPPAGLADIFALLGKAARDVLDAISFNLNLRSCPFTEILDNVPLRNQEISSSVLSVSCHARPSFHGTQHHSLTSQDDGQMAMFSEHVHATDKSLISIGKSDMAGLHIRDFQGHWVLVDGDIGPHEAVIYPGLALYQATAGYISPAVQRIEISNHQGNICGRCSLAFKLMPKSMTSLNCSEMRAAGHGVEAQFQLPVPVDDFMQRSHSTDQVINRQSVPSFSFPTGQDGSLKSMMRRRKNNSKCKPLPPSKRLRLEAQRVLKERVQDIADKKGFKLRFCNLKECENHIHSLDSPCANIRMEIGWPPGNPDSPDNIELIVGYAVTVKVYSNGGLNLDPTERTRPQHFGLTLSFRLVYRLKFSKDCEGLAMLGEMSQELKAKEDWTYFRLARQSETKAAVCCLLLQRADSDLTRDVGIAVFRVVACLENDMVMGESSSFTLAGTTYRV</sequence>
<evidence type="ECO:0000313" key="2">
    <source>
        <dbReference type="EMBL" id="GMH11562.1"/>
    </source>
</evidence>
<dbReference type="PANTHER" id="PTHR33644">
    <property type="entry name" value="U-BOX DOMAIN-CONTAINING PROTEIN 62-RELATED"/>
    <property type="match status" value="1"/>
</dbReference>
<name>A0AAD3XNM3_NEPGR</name>
<keyword evidence="1" id="KW-0472">Membrane</keyword>
<dbReference type="PANTHER" id="PTHR33644:SF2">
    <property type="entry name" value="2-OXOGLUTARATE (2OG) AND FE(II)-DEPENDENT OXYGENASE SUPERFAMILY PROTEIN"/>
    <property type="match status" value="1"/>
</dbReference>